<dbReference type="EMBL" id="PSYR01000002">
    <property type="protein sequence ID" value="RCN56635.1"/>
    <property type="molecule type" value="Genomic_DNA"/>
</dbReference>
<sequence>MKERKSADVTLRIVGHRSRVNRQWRLGPRQWRIAIGVGGGVIPLLLAFGVYGLLRLFVPDSIGGGVGVAPIAAAHAEVASLARDTAAGLDVMAIELGALNANAVRLARLERRLAHSTGIALPRAQMRSAPMRTVPVSSPDSSRLITKLRVLAHRLAPAASKRRAL</sequence>
<evidence type="ECO:0000313" key="1">
    <source>
        <dbReference type="EMBL" id="RCN56635.1"/>
    </source>
</evidence>
<evidence type="ECO:0000313" key="2">
    <source>
        <dbReference type="Proteomes" id="UP000253250"/>
    </source>
</evidence>
<reference evidence="1 2" key="1">
    <citation type="submission" date="2018-02" db="EMBL/GenBank/DDBJ databases">
        <title>Insights into the biology of acidophilic members of the Acidiferrobacteraceae family derived from comparative genomic analyses.</title>
        <authorList>
            <person name="Issotta F."/>
            <person name="Thyssen C."/>
            <person name="Mena C."/>
            <person name="Moya A."/>
            <person name="Bellenberg S."/>
            <person name="Sproer C."/>
            <person name="Covarrubias P.C."/>
            <person name="Sand W."/>
            <person name="Quatrini R."/>
            <person name="Vera M."/>
        </authorList>
    </citation>
    <scope>NUCLEOTIDE SEQUENCE [LARGE SCALE GENOMIC DNA]</scope>
    <source>
        <strain evidence="2">m-1</strain>
    </source>
</reference>
<protein>
    <submittedName>
        <fullName evidence="1">Uncharacterized protein</fullName>
    </submittedName>
</protein>
<name>A0A1C2G4K5_9GAMM</name>
<proteinExistence type="predicted"/>
<comment type="caution">
    <text evidence="1">The sequence shown here is derived from an EMBL/GenBank/DDBJ whole genome shotgun (WGS) entry which is preliminary data.</text>
</comment>
<dbReference type="Proteomes" id="UP000253250">
    <property type="component" value="Unassembled WGS sequence"/>
</dbReference>
<accession>A0A1C2G4K5</accession>
<gene>
    <name evidence="1" type="ORF">C4900_12720</name>
</gene>
<keyword evidence="2" id="KW-1185">Reference proteome</keyword>
<dbReference type="STRING" id="163359.A9R16_07050"/>
<dbReference type="OrthoDB" id="9935788at2"/>
<organism evidence="1 2">
    <name type="scientific">Acidiferrobacter thiooxydans</name>
    <dbReference type="NCBI Taxonomy" id="163359"/>
    <lineage>
        <taxon>Bacteria</taxon>
        <taxon>Pseudomonadati</taxon>
        <taxon>Pseudomonadota</taxon>
        <taxon>Gammaproteobacteria</taxon>
        <taxon>Acidiferrobacterales</taxon>
        <taxon>Acidiferrobacteraceae</taxon>
        <taxon>Acidiferrobacter</taxon>
    </lineage>
</organism>
<dbReference type="AlphaFoldDB" id="A0A1C2G4K5"/>
<dbReference type="RefSeq" id="WP_065968830.1">
    <property type="nucleotide sequence ID" value="NZ_CP080624.1"/>
</dbReference>